<gene>
    <name evidence="1" type="ORF">JBL43_20035</name>
</gene>
<evidence type="ECO:0008006" key="3">
    <source>
        <dbReference type="Google" id="ProtNLM"/>
    </source>
</evidence>
<dbReference type="RefSeq" id="WP_198843134.1">
    <property type="nucleotide sequence ID" value="NZ_JAEHFJ010000020.1"/>
</dbReference>
<comment type="caution">
    <text evidence="1">The sequence shown here is derived from an EMBL/GenBank/DDBJ whole genome shotgun (WGS) entry which is preliminary data.</text>
</comment>
<organism evidence="1 2">
    <name type="scientific">Aureibaculum flavum</name>
    <dbReference type="NCBI Taxonomy" id="2795986"/>
    <lineage>
        <taxon>Bacteria</taxon>
        <taxon>Pseudomonadati</taxon>
        <taxon>Bacteroidota</taxon>
        <taxon>Flavobacteriia</taxon>
        <taxon>Flavobacteriales</taxon>
        <taxon>Flavobacteriaceae</taxon>
        <taxon>Aureibaculum</taxon>
    </lineage>
</organism>
<protein>
    <recommendedName>
        <fullName evidence="3">Lipocalin-like domain-containing protein</fullName>
    </recommendedName>
</protein>
<name>A0ABS0WX35_9FLAO</name>
<dbReference type="Proteomes" id="UP000623301">
    <property type="component" value="Unassembled WGS sequence"/>
</dbReference>
<evidence type="ECO:0000313" key="1">
    <source>
        <dbReference type="EMBL" id="MBJ2176549.1"/>
    </source>
</evidence>
<reference evidence="1 2" key="1">
    <citation type="submission" date="2020-12" db="EMBL/GenBank/DDBJ databases">
        <title>Aureibaculum luteum sp. nov. and Aureibaculum flavum sp. nov., novel members of the family Flavobacteriaceae isolated from Antarctic intertidal sediments.</title>
        <authorList>
            <person name="He X."/>
            <person name="Zhang X."/>
        </authorList>
    </citation>
    <scope>NUCLEOTIDE SEQUENCE [LARGE SCALE GENOMIC DNA]</scope>
    <source>
        <strain evidence="1 2">A20</strain>
    </source>
</reference>
<sequence>MKILIILTLIIGINSCSAQSEYEEKLIGKWILINETSNWDESIEPLEEINPESVSDSITEPKEKLKEELITTLAFNKDKTIHVNQMGNKFNSIYKVTDSIMFIGSREYIIVEIDENKLIFKDKDGLFDKHYEYKRDE</sequence>
<evidence type="ECO:0000313" key="2">
    <source>
        <dbReference type="Proteomes" id="UP000623301"/>
    </source>
</evidence>
<keyword evidence="2" id="KW-1185">Reference proteome</keyword>
<proteinExistence type="predicted"/>
<accession>A0ABS0WX35</accession>
<dbReference type="EMBL" id="JAEHFJ010000020">
    <property type="protein sequence ID" value="MBJ2176549.1"/>
    <property type="molecule type" value="Genomic_DNA"/>
</dbReference>